<dbReference type="Pfam" id="PF04773">
    <property type="entry name" value="FecR"/>
    <property type="match status" value="1"/>
</dbReference>
<keyword evidence="1" id="KW-1133">Transmembrane helix</keyword>
<feature type="domain" description="Protein FecR C-terminal" evidence="3">
    <location>
        <begin position="312"/>
        <end position="380"/>
    </location>
</feature>
<keyword evidence="5" id="KW-1185">Reference proteome</keyword>
<dbReference type="Pfam" id="PF16344">
    <property type="entry name" value="FecR_C"/>
    <property type="match status" value="1"/>
</dbReference>
<dbReference type="GO" id="GO:0016989">
    <property type="term" value="F:sigma factor antagonist activity"/>
    <property type="evidence" value="ECO:0007669"/>
    <property type="project" value="TreeGrafter"/>
</dbReference>
<dbReference type="PANTHER" id="PTHR30273">
    <property type="entry name" value="PERIPLASMIC SIGNAL SENSOR AND SIGMA FACTOR ACTIVATOR FECR-RELATED"/>
    <property type="match status" value="1"/>
</dbReference>
<dbReference type="InterPro" id="IPR032508">
    <property type="entry name" value="FecR_C"/>
</dbReference>
<sequence>MPADKPNHTLLILAKKWLAGKITDKERLEFDHWYNSFDDRHHELFTDETEEGMENRIKQAIFSRAEISTPGTTKLWPRIAIAAAAICGIVLGIYFFTDPGRINNRQNNLADANHIDPGKNAAMLMFSNGKTVSLSEAKTGVIFDREKLRYNDGTTVGTASDDNSGVQMVTASTPRGGTYQFTLPDGSKVWLNADSKISFPSQFNKTGRKVVLEGEAYFEVAKKHVPFSVQSRQQEVMVLGTHFNISAYAGEPQVRTTLLEGRVRVTGVADATQQDVNPVVLKPGEQSVLVNNRITISKVDTGAVIDWKKELFIFDKDKLEDIMKKVERWYDVETVYLDQNVKREVFSGRISRFRNVGELLNKLSQTGAVNFKVEGRRILITK</sequence>
<dbReference type="RefSeq" id="WP_084240896.1">
    <property type="nucleotide sequence ID" value="NZ_FWXT01000004.1"/>
</dbReference>
<dbReference type="InterPro" id="IPR012373">
    <property type="entry name" value="Ferrdict_sens_TM"/>
</dbReference>
<reference evidence="5" key="1">
    <citation type="submission" date="2017-04" db="EMBL/GenBank/DDBJ databases">
        <authorList>
            <person name="Varghese N."/>
            <person name="Submissions S."/>
        </authorList>
    </citation>
    <scope>NUCLEOTIDE SEQUENCE [LARGE SCALE GENOMIC DNA]</scope>
    <source>
        <strain evidence="5">DSM 12126</strain>
    </source>
</reference>
<accession>A0A1W2DV13</accession>
<dbReference type="EMBL" id="FWXT01000004">
    <property type="protein sequence ID" value="SMD01395.1"/>
    <property type="molecule type" value="Genomic_DNA"/>
</dbReference>
<organism evidence="4 5">
    <name type="scientific">Pedobacter africanus</name>
    <dbReference type="NCBI Taxonomy" id="151894"/>
    <lineage>
        <taxon>Bacteria</taxon>
        <taxon>Pseudomonadati</taxon>
        <taxon>Bacteroidota</taxon>
        <taxon>Sphingobacteriia</taxon>
        <taxon>Sphingobacteriales</taxon>
        <taxon>Sphingobacteriaceae</taxon>
        <taxon>Pedobacter</taxon>
    </lineage>
</organism>
<dbReference type="AlphaFoldDB" id="A0A1W2DV13"/>
<evidence type="ECO:0000259" key="3">
    <source>
        <dbReference type="Pfam" id="PF16344"/>
    </source>
</evidence>
<dbReference type="Gene3D" id="2.60.120.1440">
    <property type="match status" value="1"/>
</dbReference>
<evidence type="ECO:0000256" key="1">
    <source>
        <dbReference type="SAM" id="Phobius"/>
    </source>
</evidence>
<dbReference type="Gene3D" id="3.55.50.30">
    <property type="match status" value="1"/>
</dbReference>
<dbReference type="Proteomes" id="UP000192756">
    <property type="component" value="Unassembled WGS sequence"/>
</dbReference>
<evidence type="ECO:0000259" key="2">
    <source>
        <dbReference type="Pfam" id="PF04773"/>
    </source>
</evidence>
<dbReference type="OrthoDB" id="704021at2"/>
<evidence type="ECO:0000313" key="5">
    <source>
        <dbReference type="Proteomes" id="UP000192756"/>
    </source>
</evidence>
<proteinExistence type="predicted"/>
<dbReference type="PIRSF" id="PIRSF018266">
    <property type="entry name" value="FecR"/>
    <property type="match status" value="1"/>
</dbReference>
<gene>
    <name evidence="4" type="ORF">SAMN04488524_4117</name>
</gene>
<dbReference type="STRING" id="151894.SAMN04488524_4117"/>
<protein>
    <submittedName>
        <fullName evidence="4">FecR family protein</fullName>
    </submittedName>
</protein>
<evidence type="ECO:0000313" key="4">
    <source>
        <dbReference type="EMBL" id="SMD01395.1"/>
    </source>
</evidence>
<feature type="transmembrane region" description="Helical" evidence="1">
    <location>
        <begin position="75"/>
        <end position="96"/>
    </location>
</feature>
<keyword evidence="1" id="KW-0812">Transmembrane</keyword>
<dbReference type="PANTHER" id="PTHR30273:SF2">
    <property type="entry name" value="PROTEIN FECR"/>
    <property type="match status" value="1"/>
</dbReference>
<feature type="domain" description="FecR protein" evidence="2">
    <location>
        <begin position="171"/>
        <end position="264"/>
    </location>
</feature>
<dbReference type="InterPro" id="IPR006860">
    <property type="entry name" value="FecR"/>
</dbReference>
<name>A0A1W2DV13_9SPHI</name>
<keyword evidence="1" id="KW-0472">Membrane</keyword>